<protein>
    <submittedName>
        <fullName evidence="1">Uncharacterized protein</fullName>
    </submittedName>
</protein>
<comment type="caution">
    <text evidence="1">The sequence shown here is derived from an EMBL/GenBank/DDBJ whole genome shotgun (WGS) entry which is preliminary data.</text>
</comment>
<dbReference type="EMBL" id="LXQA010137987">
    <property type="protein sequence ID" value="MCI23807.1"/>
    <property type="molecule type" value="Genomic_DNA"/>
</dbReference>
<organism evidence="1 2">
    <name type="scientific">Trifolium medium</name>
    <dbReference type="NCBI Taxonomy" id="97028"/>
    <lineage>
        <taxon>Eukaryota</taxon>
        <taxon>Viridiplantae</taxon>
        <taxon>Streptophyta</taxon>
        <taxon>Embryophyta</taxon>
        <taxon>Tracheophyta</taxon>
        <taxon>Spermatophyta</taxon>
        <taxon>Magnoliopsida</taxon>
        <taxon>eudicotyledons</taxon>
        <taxon>Gunneridae</taxon>
        <taxon>Pentapetalae</taxon>
        <taxon>rosids</taxon>
        <taxon>fabids</taxon>
        <taxon>Fabales</taxon>
        <taxon>Fabaceae</taxon>
        <taxon>Papilionoideae</taxon>
        <taxon>50 kb inversion clade</taxon>
        <taxon>NPAAA clade</taxon>
        <taxon>Hologalegina</taxon>
        <taxon>IRL clade</taxon>
        <taxon>Trifolieae</taxon>
        <taxon>Trifolium</taxon>
    </lineage>
</organism>
<evidence type="ECO:0000313" key="1">
    <source>
        <dbReference type="EMBL" id="MCI23807.1"/>
    </source>
</evidence>
<keyword evidence="2" id="KW-1185">Reference proteome</keyword>
<evidence type="ECO:0000313" key="2">
    <source>
        <dbReference type="Proteomes" id="UP000265520"/>
    </source>
</evidence>
<name>A0A392QIS2_9FABA</name>
<sequence>MEMVTMFRCRSNLAVLAEDSWVGLNRSDRHPHNRDMWQTIVISEEQRRPVASVAEW</sequence>
<reference evidence="1 2" key="1">
    <citation type="journal article" date="2018" name="Front. Plant Sci.">
        <title>Red Clover (Trifolium pratense) and Zigzag Clover (T. medium) - A Picture of Genomic Similarities and Differences.</title>
        <authorList>
            <person name="Dluhosova J."/>
            <person name="Istvanek J."/>
            <person name="Nedelnik J."/>
            <person name="Repkova J."/>
        </authorList>
    </citation>
    <scope>NUCLEOTIDE SEQUENCE [LARGE SCALE GENOMIC DNA]</scope>
    <source>
        <strain evidence="2">cv. 10/8</strain>
        <tissue evidence="1">Leaf</tissue>
    </source>
</reference>
<dbReference type="AlphaFoldDB" id="A0A392QIS2"/>
<accession>A0A392QIS2</accession>
<dbReference type="Proteomes" id="UP000265520">
    <property type="component" value="Unassembled WGS sequence"/>
</dbReference>
<proteinExistence type="predicted"/>